<dbReference type="GO" id="GO:0005886">
    <property type="term" value="C:plasma membrane"/>
    <property type="evidence" value="ECO:0007669"/>
    <property type="project" value="TreeGrafter"/>
</dbReference>
<evidence type="ECO:0000259" key="1">
    <source>
        <dbReference type="Pfam" id="PF05170"/>
    </source>
</evidence>
<proteinExistence type="predicted"/>
<sequence length="850" mass="95156">MKRYVTVASGLLLLSLLYAVPSFINWNSKYKSYIEQKLKEVYGTQVNISGNIEVSFMPVKMVIHDLYIKHEDESYLSSKSTTIGKLEFRPSFLSLVKFVPSPKKVIIHGLATDMQNLYRMTKTESNIKSISIINSDINIGKKDKIHIKTATLKGTKANRKITSKFILRQNDYNLNASMDLIKRNTYQVDAKVSSNFLNIALVAKQDQNSFKGKLTAKANNLLSVISGIEATKQIADQAFELTADIHVNNDELKIHNLGFNSEAIKGNGEIVYNQSNTYNVGINFEKIDMDYLFFNQREINHDRLNSILENFRLTIPDYINANSIIKAQEVKYNGKILSDVEFKTSVHNGKAGINLALALPGNNNSMGIIGEISNNKIVSSFKGILSAQGEDIDSLSEWLLPILIKDDLKNESNKFEFSSHVYVAPRIFMISDAKVLTDEGNLHGEVRVKYNKKINIIDGKIDVNDINFDKYSLNLSTKIEKDKLPMQWLRDSKFNIKFKASVNNFIIRNNQIKKINFLVNTIKDKLSIDDINLVGDNIDISGNVKVTTDFKTIKPTLEVNLNGKEFNSALFELPDLVTKTKALQTRNETMKIMWSRHDFNFLKLNEFNGNININVKKFKTKSNILKDLKLNTVLKDGLISVKQLEYGVAGGYVIFQANIGTGSQPSLVSSFSIANLDISHMAKLLDIDSLAGNISMSGSIKTEGKSVYEWVSKAVGKVSIAARGINFVGVDLDSFIVNLLKSKSKSDIASLTQVSLYSDSTSFTTIDGNAQIQNGICSTSLQFMINNASGSISSNISLLQFTTISFLRLFFIPSEKSNPVYIDLNLTGPIWQPKVNFNIDDLYSIIKNNN</sequence>
<dbReference type="InterPro" id="IPR007844">
    <property type="entry name" value="AsmA"/>
</dbReference>
<accession>A0A8J3HUD9</accession>
<organism evidence="2 3">
    <name type="scientific">Candidatus Mesenet longicola</name>
    <dbReference type="NCBI Taxonomy" id="1892558"/>
    <lineage>
        <taxon>Bacteria</taxon>
        <taxon>Pseudomonadati</taxon>
        <taxon>Pseudomonadota</taxon>
        <taxon>Alphaproteobacteria</taxon>
        <taxon>Rickettsiales</taxon>
        <taxon>Anaplasmataceae</taxon>
        <taxon>Candidatus Mesenet</taxon>
    </lineage>
</organism>
<dbReference type="Pfam" id="PF05170">
    <property type="entry name" value="AsmA"/>
    <property type="match status" value="1"/>
</dbReference>
<dbReference type="EMBL" id="BNGU01000003">
    <property type="protein sequence ID" value="GHM59110.1"/>
    <property type="molecule type" value="Genomic_DNA"/>
</dbReference>
<feature type="domain" description="AsmA" evidence="1">
    <location>
        <begin position="513"/>
        <end position="779"/>
    </location>
</feature>
<dbReference type="PANTHER" id="PTHR30441">
    <property type="entry name" value="DUF748 DOMAIN-CONTAINING PROTEIN"/>
    <property type="match status" value="1"/>
</dbReference>
<keyword evidence="3" id="KW-1185">Reference proteome</keyword>
<dbReference type="PANTHER" id="PTHR30441:SF8">
    <property type="entry name" value="DUF748 DOMAIN-CONTAINING PROTEIN"/>
    <property type="match status" value="1"/>
</dbReference>
<dbReference type="AlphaFoldDB" id="A0A8J3HUD9"/>
<gene>
    <name evidence="2" type="ORF">sL5_01030</name>
</gene>
<dbReference type="Proteomes" id="UP000637906">
    <property type="component" value="Unassembled WGS sequence"/>
</dbReference>
<comment type="caution">
    <text evidence="2">The sequence shown here is derived from an EMBL/GenBank/DDBJ whole genome shotgun (WGS) entry which is preliminary data.</text>
</comment>
<evidence type="ECO:0000313" key="2">
    <source>
        <dbReference type="EMBL" id="GHM59110.1"/>
    </source>
</evidence>
<reference evidence="2 3" key="1">
    <citation type="journal article" date="2021" name="Microb. Ecol.">
        <title>Candidatus Mesenet longicola: Novel Endosymbionts of Brontispa longissima that Induce Cytoplasmic Incompatibility.</title>
        <authorList>
            <person name="Takano S."/>
            <person name="Gotoh Y."/>
            <person name="Hayashi T."/>
        </authorList>
    </citation>
    <scope>NUCLEOTIDE SEQUENCE [LARGE SCALE GENOMIC DNA]</scope>
    <source>
        <strain evidence="2">L5</strain>
    </source>
</reference>
<evidence type="ECO:0000313" key="3">
    <source>
        <dbReference type="Proteomes" id="UP000637906"/>
    </source>
</evidence>
<dbReference type="GO" id="GO:0090313">
    <property type="term" value="P:regulation of protein targeting to membrane"/>
    <property type="evidence" value="ECO:0007669"/>
    <property type="project" value="TreeGrafter"/>
</dbReference>
<protein>
    <recommendedName>
        <fullName evidence="1">AsmA domain-containing protein</fullName>
    </recommendedName>
</protein>
<dbReference type="InterPro" id="IPR052894">
    <property type="entry name" value="AsmA-related"/>
</dbReference>
<name>A0A8J3HUD9_9RICK</name>